<dbReference type="PANTHER" id="PTHR42837">
    <property type="entry name" value="REGULATOR OF SIGMA-E PROTEASE RSEP"/>
    <property type="match status" value="1"/>
</dbReference>
<dbReference type="Pfam" id="PF02163">
    <property type="entry name" value="Peptidase_M50"/>
    <property type="match status" value="1"/>
</dbReference>
<comment type="similarity">
    <text evidence="3">Belongs to the peptidase M50B family.</text>
</comment>
<dbReference type="RefSeq" id="WP_013169840.1">
    <property type="nucleotide sequence ID" value="NC_014218.1"/>
</dbReference>
<evidence type="ECO:0000313" key="14">
    <source>
        <dbReference type="EMBL" id="ADH92342.1"/>
    </source>
</evidence>
<feature type="region of interest" description="Disordered" evidence="11">
    <location>
        <begin position="77"/>
        <end position="105"/>
    </location>
</feature>
<protein>
    <submittedName>
        <fullName evidence="14">Peptidase M50</fullName>
    </submittedName>
</protein>
<evidence type="ECO:0000313" key="15">
    <source>
        <dbReference type="Proteomes" id="UP000000376"/>
    </source>
</evidence>
<evidence type="ECO:0000256" key="1">
    <source>
        <dbReference type="ARBA" id="ARBA00001947"/>
    </source>
</evidence>
<dbReference type="EMBL" id="CP002045">
    <property type="protein sequence ID" value="ADH92342.1"/>
    <property type="molecule type" value="Genomic_DNA"/>
</dbReference>
<comment type="subcellular location">
    <subcellularLocation>
        <location evidence="2">Membrane</location>
        <topology evidence="2">Multi-pass membrane protein</topology>
    </subcellularLocation>
</comment>
<evidence type="ECO:0000256" key="4">
    <source>
        <dbReference type="ARBA" id="ARBA00022670"/>
    </source>
</evidence>
<dbReference type="STRING" id="644284.Arch_0606"/>
<accession>D7BN43</accession>
<feature type="transmembrane region" description="Helical" evidence="12">
    <location>
        <begin position="6"/>
        <end position="25"/>
    </location>
</feature>
<feature type="compositionally biased region" description="Basic and acidic residues" evidence="11">
    <location>
        <begin position="82"/>
        <end position="99"/>
    </location>
</feature>
<evidence type="ECO:0000256" key="11">
    <source>
        <dbReference type="SAM" id="MobiDB-lite"/>
    </source>
</evidence>
<reference evidence="14 15" key="1">
    <citation type="journal article" date="2010" name="Stand. Genomic Sci.">
        <title>Complete genome sequence of Arcanobacterium haemolyticum type strain (11018).</title>
        <authorList>
            <person name="Yasawong M."/>
            <person name="Teshima H."/>
            <person name="Lapidus A."/>
            <person name="Nolan M."/>
            <person name="Lucas S."/>
            <person name="Glavina Del Rio T."/>
            <person name="Tice H."/>
            <person name="Cheng J."/>
            <person name="Bruce D."/>
            <person name="Detter C."/>
            <person name="Tapia R."/>
            <person name="Han C."/>
            <person name="Goodwin L."/>
            <person name="Pitluck S."/>
            <person name="Liolios K."/>
            <person name="Ivanova N."/>
            <person name="Mavromatis K."/>
            <person name="Mikhailova N."/>
            <person name="Pati A."/>
            <person name="Chen A."/>
            <person name="Palaniappan K."/>
            <person name="Land M."/>
            <person name="Hauser L."/>
            <person name="Chang Y."/>
            <person name="Jeffries C."/>
            <person name="Rohde M."/>
            <person name="Sikorski J."/>
            <person name="Pukall R."/>
            <person name="Goker M."/>
            <person name="Woyke T."/>
            <person name="Bristow J."/>
            <person name="Eisen J."/>
            <person name="Markowitz V."/>
            <person name="Hugenholtz P."/>
            <person name="Kyrpides N."/>
            <person name="Klenk H."/>
        </authorList>
    </citation>
    <scope>NUCLEOTIDE SEQUENCE [LARGE SCALE GENOMIC DNA]</scope>
    <source>
        <strain evidence="15">ATCC 9345 / DSM 20595 / CCUG 17215 / LMG 16163 / NBRC 15585 / NCTC 8452 / 11018</strain>
    </source>
</reference>
<dbReference type="InterPro" id="IPR004387">
    <property type="entry name" value="Pept_M50_Zn"/>
</dbReference>
<organism evidence="14 15">
    <name type="scientific">Arcanobacterium haemolyticum (strain ATCC 9345 / DSM 20595 / CCM 5947 / CCUG 17215 / LMG 16163 / NBRC 15585 / NCTC 8452 / 11018)</name>
    <dbReference type="NCBI Taxonomy" id="644284"/>
    <lineage>
        <taxon>Bacteria</taxon>
        <taxon>Bacillati</taxon>
        <taxon>Actinomycetota</taxon>
        <taxon>Actinomycetes</taxon>
        <taxon>Actinomycetales</taxon>
        <taxon>Actinomycetaceae</taxon>
        <taxon>Arcanobacterium</taxon>
    </lineage>
</organism>
<evidence type="ECO:0000256" key="7">
    <source>
        <dbReference type="ARBA" id="ARBA00022833"/>
    </source>
</evidence>
<keyword evidence="10 12" id="KW-0472">Membrane</keyword>
<dbReference type="SUPFAM" id="SSF50156">
    <property type="entry name" value="PDZ domain-like"/>
    <property type="match status" value="1"/>
</dbReference>
<evidence type="ECO:0000256" key="6">
    <source>
        <dbReference type="ARBA" id="ARBA00022801"/>
    </source>
</evidence>
<evidence type="ECO:0000259" key="13">
    <source>
        <dbReference type="Pfam" id="PF02163"/>
    </source>
</evidence>
<dbReference type="KEGG" id="ahe:Arch_0606"/>
<keyword evidence="9" id="KW-0482">Metalloprotease</keyword>
<dbReference type="HOGENOM" id="CLU_025778_1_2_11"/>
<name>D7BN43_ARCHD</name>
<dbReference type="InterPro" id="IPR036034">
    <property type="entry name" value="PDZ_sf"/>
</dbReference>
<dbReference type="Proteomes" id="UP000000376">
    <property type="component" value="Chromosome"/>
</dbReference>
<dbReference type="GO" id="GO:0016020">
    <property type="term" value="C:membrane"/>
    <property type="evidence" value="ECO:0007669"/>
    <property type="project" value="UniProtKB-SubCell"/>
</dbReference>
<evidence type="ECO:0000256" key="5">
    <source>
        <dbReference type="ARBA" id="ARBA00022692"/>
    </source>
</evidence>
<dbReference type="CDD" id="cd06163">
    <property type="entry name" value="S2P-M50_PDZ_RseP-like"/>
    <property type="match status" value="1"/>
</dbReference>
<keyword evidence="15" id="KW-1185">Reference proteome</keyword>
<feature type="transmembrane region" description="Helical" evidence="12">
    <location>
        <begin position="388"/>
        <end position="409"/>
    </location>
</feature>
<proteinExistence type="inferred from homology"/>
<comment type="cofactor">
    <cofactor evidence="1">
        <name>Zn(2+)</name>
        <dbReference type="ChEBI" id="CHEBI:29105"/>
    </cofactor>
</comment>
<dbReference type="eggNOG" id="COG0750">
    <property type="taxonomic scope" value="Bacteria"/>
</dbReference>
<dbReference type="Gene3D" id="2.30.42.10">
    <property type="match status" value="1"/>
</dbReference>
<keyword evidence="5 12" id="KW-0812">Transmembrane</keyword>
<dbReference type="OrthoDB" id="9782003at2"/>
<dbReference type="InterPro" id="IPR008915">
    <property type="entry name" value="Peptidase_M50"/>
</dbReference>
<keyword evidence="6" id="KW-0378">Hydrolase</keyword>
<keyword evidence="8 12" id="KW-1133">Transmembrane helix</keyword>
<evidence type="ECO:0000256" key="3">
    <source>
        <dbReference type="ARBA" id="ARBA00007931"/>
    </source>
</evidence>
<evidence type="ECO:0000256" key="10">
    <source>
        <dbReference type="ARBA" id="ARBA00023136"/>
    </source>
</evidence>
<dbReference type="PANTHER" id="PTHR42837:SF2">
    <property type="entry name" value="MEMBRANE METALLOPROTEASE ARASP2, CHLOROPLASTIC-RELATED"/>
    <property type="match status" value="1"/>
</dbReference>
<feature type="domain" description="Peptidase M50" evidence="13">
    <location>
        <begin position="8"/>
        <end position="374"/>
    </location>
</feature>
<evidence type="ECO:0000256" key="12">
    <source>
        <dbReference type="SAM" id="Phobius"/>
    </source>
</evidence>
<dbReference type="GO" id="GO:0006508">
    <property type="term" value="P:proteolysis"/>
    <property type="evidence" value="ECO:0007669"/>
    <property type="project" value="UniProtKB-KW"/>
</dbReference>
<dbReference type="AlphaFoldDB" id="D7BN43"/>
<keyword evidence="7" id="KW-0862">Zinc</keyword>
<evidence type="ECO:0000256" key="9">
    <source>
        <dbReference type="ARBA" id="ARBA00023049"/>
    </source>
</evidence>
<dbReference type="GO" id="GO:0004222">
    <property type="term" value="F:metalloendopeptidase activity"/>
    <property type="evidence" value="ECO:0007669"/>
    <property type="project" value="InterPro"/>
</dbReference>
<evidence type="ECO:0000256" key="2">
    <source>
        <dbReference type="ARBA" id="ARBA00004141"/>
    </source>
</evidence>
<evidence type="ECO:0000256" key="8">
    <source>
        <dbReference type="ARBA" id="ARBA00022989"/>
    </source>
</evidence>
<gene>
    <name evidence="14" type="ordered locus">Arch_0606</name>
</gene>
<sequence>MLPGILFMILGLVVSVAIHELGHLIPAKKFGAKVTQYFVGFGPTLWSTHKNGTEWGIKAIPLGGFVSIAGMLPPAKPGVPTTKKDGSPTLAEEARKQSAEEFTDPSQPGAFWRLPARLKLIVMLGGPLTNLVLSVLLMAGVTVGIGVPHLSTTIANVAECVESSGTCTPAPAHNIIKRNDTIRKWGEKNVNSWTEIQQAIAAGGTTPTTVVVERNGKTTELTVTPVMREFSDGKGASITKPYVGIGPAIERKQGSIADVPVQAWNVAAGTTAILAQLPVKLWDAAATLVTGERRTPDSVVGIVGIADMAGSISAAQAHNYGFWDRLADLTMLLAGLNMTLFIFNMIPLLPLDGGHIIGSIIEGTRRHLAFRRGKNDPGPFDTARLLPLSYGMITFFIFMTLLLIVVDIVNPVV</sequence>
<keyword evidence="4" id="KW-0645">Protease</keyword>